<keyword evidence="3" id="KW-1185">Reference proteome</keyword>
<protein>
    <submittedName>
        <fullName evidence="2">Uncharacterized protein</fullName>
    </submittedName>
</protein>
<organism evidence="2 3">
    <name type="scientific">Gossypium stocksii</name>
    <dbReference type="NCBI Taxonomy" id="47602"/>
    <lineage>
        <taxon>Eukaryota</taxon>
        <taxon>Viridiplantae</taxon>
        <taxon>Streptophyta</taxon>
        <taxon>Embryophyta</taxon>
        <taxon>Tracheophyta</taxon>
        <taxon>Spermatophyta</taxon>
        <taxon>Magnoliopsida</taxon>
        <taxon>eudicotyledons</taxon>
        <taxon>Gunneridae</taxon>
        <taxon>Pentapetalae</taxon>
        <taxon>rosids</taxon>
        <taxon>malvids</taxon>
        <taxon>Malvales</taxon>
        <taxon>Malvaceae</taxon>
        <taxon>Malvoideae</taxon>
        <taxon>Gossypium</taxon>
    </lineage>
</organism>
<dbReference type="EMBL" id="JAIQCV010000007">
    <property type="protein sequence ID" value="KAH1083135.1"/>
    <property type="molecule type" value="Genomic_DNA"/>
</dbReference>
<evidence type="ECO:0000256" key="1">
    <source>
        <dbReference type="SAM" id="MobiDB-lite"/>
    </source>
</evidence>
<sequence>MGYENELSRTLVLVQELESNASLPTLGIDNLELNTEALTLVVKKVLEEVFKARIRETSEMLQARCIDCGKKRDCSSFRLEPRSMKRVRTHLSDSKDNASSSTSVPSCEHCKRCHLSDC</sequence>
<feature type="region of interest" description="Disordered" evidence="1">
    <location>
        <begin position="87"/>
        <end position="106"/>
    </location>
</feature>
<evidence type="ECO:0000313" key="3">
    <source>
        <dbReference type="Proteomes" id="UP000828251"/>
    </source>
</evidence>
<proteinExistence type="predicted"/>
<evidence type="ECO:0000313" key="2">
    <source>
        <dbReference type="EMBL" id="KAH1083135.1"/>
    </source>
</evidence>
<comment type="caution">
    <text evidence="2">The sequence shown here is derived from an EMBL/GenBank/DDBJ whole genome shotgun (WGS) entry which is preliminary data.</text>
</comment>
<accession>A0A9D3VGV8</accession>
<reference evidence="2 3" key="1">
    <citation type="journal article" date="2021" name="Plant Biotechnol. J.">
        <title>Multi-omics assisted identification of the key and species-specific regulatory components of drought-tolerant mechanisms in Gossypium stocksii.</title>
        <authorList>
            <person name="Yu D."/>
            <person name="Ke L."/>
            <person name="Zhang D."/>
            <person name="Wu Y."/>
            <person name="Sun Y."/>
            <person name="Mei J."/>
            <person name="Sun J."/>
            <person name="Sun Y."/>
        </authorList>
    </citation>
    <scope>NUCLEOTIDE SEQUENCE [LARGE SCALE GENOMIC DNA]</scope>
    <source>
        <strain evidence="3">cv. E1</strain>
        <tissue evidence="2">Leaf</tissue>
    </source>
</reference>
<name>A0A9D3VGV8_9ROSI</name>
<gene>
    <name evidence="2" type="ORF">J1N35_022896</name>
</gene>
<dbReference type="Proteomes" id="UP000828251">
    <property type="component" value="Unassembled WGS sequence"/>
</dbReference>
<dbReference type="AlphaFoldDB" id="A0A9D3VGV8"/>